<dbReference type="Pfam" id="PF02518">
    <property type="entry name" value="HATPase_c"/>
    <property type="match status" value="1"/>
</dbReference>
<evidence type="ECO:0000256" key="1">
    <source>
        <dbReference type="ARBA" id="ARBA00000085"/>
    </source>
</evidence>
<dbReference type="PROSITE" id="PS50112">
    <property type="entry name" value="PAS"/>
    <property type="match status" value="2"/>
</dbReference>
<dbReference type="InterPro" id="IPR000700">
    <property type="entry name" value="PAS-assoc_C"/>
</dbReference>
<keyword evidence="5" id="KW-0547">Nucleotide-binding</keyword>
<name>A0A0M0G914_SPOGL</name>
<keyword evidence="3" id="KW-0597">Phosphoprotein</keyword>
<dbReference type="Gene3D" id="1.10.287.130">
    <property type="match status" value="1"/>
</dbReference>
<accession>A0A0M0G914</accession>
<dbReference type="SMART" id="SM00091">
    <property type="entry name" value="PAS"/>
    <property type="match status" value="2"/>
</dbReference>
<dbReference type="PROSITE" id="PS50109">
    <property type="entry name" value="HIS_KIN"/>
    <property type="match status" value="1"/>
</dbReference>
<keyword evidence="4" id="KW-0808">Transferase</keyword>
<dbReference type="PANTHER" id="PTHR43065:SF10">
    <property type="entry name" value="PEROXIDE STRESS-ACTIVATED HISTIDINE KINASE MAK3"/>
    <property type="match status" value="1"/>
</dbReference>
<dbReference type="CDD" id="cd00130">
    <property type="entry name" value="PAS"/>
    <property type="match status" value="2"/>
</dbReference>
<dbReference type="NCBIfam" id="TIGR00229">
    <property type="entry name" value="sensory_box"/>
    <property type="match status" value="2"/>
</dbReference>
<dbReference type="InterPro" id="IPR004358">
    <property type="entry name" value="Sig_transdc_His_kin-like_C"/>
</dbReference>
<dbReference type="Gene3D" id="3.30.450.20">
    <property type="entry name" value="PAS domain"/>
    <property type="match status" value="2"/>
</dbReference>
<evidence type="ECO:0000256" key="5">
    <source>
        <dbReference type="ARBA" id="ARBA00022741"/>
    </source>
</evidence>
<dbReference type="STRING" id="1459.AF332_05540"/>
<dbReference type="OrthoDB" id="9815750at2"/>
<sequence length="471" mass="53746">MIMTANPADLFADKVEARNLQLAIQHSSDVIARVTKEGIALYVSPSCLPMLGYSQQDFYRSSLYTYCHPNDRDLLKDALADLEQLPYKRETFRFRHNEGHYLWLEANFSVINDDKEMMCIIRDMTQRIIMEEEILETQEKYRFLVEYSKDTIGMVTQKGIWTYINNEGKKLFGFTSIKEMIGTSLHDYTPPSEHSTLDDFLQTKLSVNFELNLIRTDGQMRKTEVQLIPTTFKNRKVYQIIIKDVTGQKKTEEKLQNAEKLSVVGQLAAGIAHEIRNPLTAIKGFTQLLYEEHKGNFAEVILNELERIESIVNDLLVLAKPQITEMEETCLTNVVKSVITLLNSQAVLENIMIELTQSPGEFYVKCEKDKIKQVLINIIKNSIESMPMGGKINVDIRQDDHSVIISVEDEGIGIPEERLAKLGEPFYSTKEKGTGLGIMICKKIIKNHGGNLYIHSRENEGTTVRITLPLA</sequence>
<dbReference type="Pfam" id="PF13426">
    <property type="entry name" value="PAS_9"/>
    <property type="match status" value="1"/>
</dbReference>
<dbReference type="SUPFAM" id="SSF55785">
    <property type="entry name" value="PYP-like sensor domain (PAS domain)"/>
    <property type="match status" value="2"/>
</dbReference>
<evidence type="ECO:0000256" key="4">
    <source>
        <dbReference type="ARBA" id="ARBA00022679"/>
    </source>
</evidence>
<dbReference type="InterPro" id="IPR001610">
    <property type="entry name" value="PAC"/>
</dbReference>
<protein>
    <recommendedName>
        <fullName evidence="2">histidine kinase</fullName>
        <ecNumber evidence="2">2.7.13.3</ecNumber>
    </recommendedName>
</protein>
<evidence type="ECO:0000256" key="7">
    <source>
        <dbReference type="ARBA" id="ARBA00022840"/>
    </source>
</evidence>
<dbReference type="GO" id="GO:0005524">
    <property type="term" value="F:ATP binding"/>
    <property type="evidence" value="ECO:0007669"/>
    <property type="project" value="UniProtKB-KW"/>
</dbReference>
<evidence type="ECO:0000256" key="8">
    <source>
        <dbReference type="ARBA" id="ARBA00023012"/>
    </source>
</evidence>
<dbReference type="EC" id="2.7.13.3" evidence="2"/>
<dbReference type="SMART" id="SM00387">
    <property type="entry name" value="HATPase_c"/>
    <property type="match status" value="1"/>
</dbReference>
<dbReference type="Pfam" id="PF00512">
    <property type="entry name" value="HisKA"/>
    <property type="match status" value="1"/>
</dbReference>
<dbReference type="InterPro" id="IPR036890">
    <property type="entry name" value="HATPase_C_sf"/>
</dbReference>
<evidence type="ECO:0000256" key="3">
    <source>
        <dbReference type="ARBA" id="ARBA00022553"/>
    </source>
</evidence>
<dbReference type="PANTHER" id="PTHR43065">
    <property type="entry name" value="SENSOR HISTIDINE KINASE"/>
    <property type="match status" value="1"/>
</dbReference>
<dbReference type="AlphaFoldDB" id="A0A0M0G914"/>
<reference evidence="13" key="1">
    <citation type="submission" date="2015-07" db="EMBL/GenBank/DDBJ databases">
        <title>Fjat-10036 dsm4.</title>
        <authorList>
            <person name="Liu B."/>
            <person name="Wang J."/>
            <person name="Zhu Y."/>
            <person name="Liu G."/>
            <person name="Chen Q."/>
            <person name="Chen Z."/>
            <person name="Lan J."/>
            <person name="Che J."/>
            <person name="Ge C."/>
            <person name="Shi H."/>
            <person name="Pan Z."/>
            <person name="Liu X."/>
        </authorList>
    </citation>
    <scope>NUCLEOTIDE SEQUENCE [LARGE SCALE GENOMIC DNA]</scope>
    <source>
        <strain evidence="13">DSM 4</strain>
    </source>
</reference>
<dbReference type="Gene3D" id="3.30.565.10">
    <property type="entry name" value="Histidine kinase-like ATPase, C-terminal domain"/>
    <property type="match status" value="1"/>
</dbReference>
<evidence type="ECO:0000313" key="13">
    <source>
        <dbReference type="Proteomes" id="UP000037109"/>
    </source>
</evidence>
<evidence type="ECO:0000259" key="11">
    <source>
        <dbReference type="PROSITE" id="PS50113"/>
    </source>
</evidence>
<evidence type="ECO:0000313" key="12">
    <source>
        <dbReference type="EMBL" id="KON86334.1"/>
    </source>
</evidence>
<evidence type="ECO:0000256" key="2">
    <source>
        <dbReference type="ARBA" id="ARBA00012438"/>
    </source>
</evidence>
<dbReference type="EMBL" id="LGUF01000007">
    <property type="protein sequence ID" value="KON86334.1"/>
    <property type="molecule type" value="Genomic_DNA"/>
</dbReference>
<dbReference type="SMART" id="SM00086">
    <property type="entry name" value="PAC"/>
    <property type="match status" value="2"/>
</dbReference>
<proteinExistence type="predicted"/>
<evidence type="ECO:0000259" key="9">
    <source>
        <dbReference type="PROSITE" id="PS50109"/>
    </source>
</evidence>
<dbReference type="GO" id="GO:0000155">
    <property type="term" value="F:phosphorelay sensor kinase activity"/>
    <property type="evidence" value="ECO:0007669"/>
    <property type="project" value="InterPro"/>
</dbReference>
<dbReference type="RefSeq" id="WP_053433695.1">
    <property type="nucleotide sequence ID" value="NZ_LGUF01000007.1"/>
</dbReference>
<dbReference type="Pfam" id="PF08447">
    <property type="entry name" value="PAS_3"/>
    <property type="match status" value="1"/>
</dbReference>
<dbReference type="InterPro" id="IPR003661">
    <property type="entry name" value="HisK_dim/P_dom"/>
</dbReference>
<dbReference type="PROSITE" id="PS50113">
    <property type="entry name" value="PAC"/>
    <property type="match status" value="1"/>
</dbReference>
<dbReference type="PATRIC" id="fig|1459.3.peg.1161"/>
<feature type="domain" description="PAS" evidence="10">
    <location>
        <begin position="16"/>
        <end position="79"/>
    </location>
</feature>
<feature type="domain" description="PAS" evidence="10">
    <location>
        <begin position="137"/>
        <end position="208"/>
    </location>
</feature>
<dbReference type="SUPFAM" id="SSF55874">
    <property type="entry name" value="ATPase domain of HSP90 chaperone/DNA topoisomerase II/histidine kinase"/>
    <property type="match status" value="1"/>
</dbReference>
<dbReference type="PRINTS" id="PR00344">
    <property type="entry name" value="BCTRLSENSOR"/>
</dbReference>
<dbReference type="InterPro" id="IPR013655">
    <property type="entry name" value="PAS_fold_3"/>
</dbReference>
<keyword evidence="13" id="KW-1185">Reference proteome</keyword>
<gene>
    <name evidence="12" type="ORF">AF332_05540</name>
</gene>
<keyword evidence="8" id="KW-0902">Two-component regulatory system</keyword>
<dbReference type="CDD" id="cd00075">
    <property type="entry name" value="HATPase"/>
    <property type="match status" value="1"/>
</dbReference>
<evidence type="ECO:0000259" key="10">
    <source>
        <dbReference type="PROSITE" id="PS50112"/>
    </source>
</evidence>
<evidence type="ECO:0000256" key="6">
    <source>
        <dbReference type="ARBA" id="ARBA00022777"/>
    </source>
</evidence>
<dbReference type="SUPFAM" id="SSF47384">
    <property type="entry name" value="Homodimeric domain of signal transducing histidine kinase"/>
    <property type="match status" value="1"/>
</dbReference>
<dbReference type="CDD" id="cd00082">
    <property type="entry name" value="HisKA"/>
    <property type="match status" value="1"/>
</dbReference>
<dbReference type="SMART" id="SM00388">
    <property type="entry name" value="HisKA"/>
    <property type="match status" value="1"/>
</dbReference>
<feature type="domain" description="Histidine kinase" evidence="9">
    <location>
        <begin position="270"/>
        <end position="471"/>
    </location>
</feature>
<dbReference type="InterPro" id="IPR035965">
    <property type="entry name" value="PAS-like_dom_sf"/>
</dbReference>
<keyword evidence="7" id="KW-0067">ATP-binding</keyword>
<comment type="catalytic activity">
    <reaction evidence="1">
        <text>ATP + protein L-histidine = ADP + protein N-phospho-L-histidine.</text>
        <dbReference type="EC" id="2.7.13.3"/>
    </reaction>
</comment>
<comment type="caution">
    <text evidence="12">The sequence shown here is derived from an EMBL/GenBank/DDBJ whole genome shotgun (WGS) entry which is preliminary data.</text>
</comment>
<dbReference type="InterPro" id="IPR000014">
    <property type="entry name" value="PAS"/>
</dbReference>
<dbReference type="Proteomes" id="UP000037109">
    <property type="component" value="Unassembled WGS sequence"/>
</dbReference>
<organism evidence="12 13">
    <name type="scientific">Sporosarcina globispora</name>
    <name type="common">Bacillus globisporus</name>
    <dbReference type="NCBI Taxonomy" id="1459"/>
    <lineage>
        <taxon>Bacteria</taxon>
        <taxon>Bacillati</taxon>
        <taxon>Bacillota</taxon>
        <taxon>Bacilli</taxon>
        <taxon>Bacillales</taxon>
        <taxon>Caryophanaceae</taxon>
        <taxon>Sporosarcina</taxon>
    </lineage>
</organism>
<dbReference type="InterPro" id="IPR036097">
    <property type="entry name" value="HisK_dim/P_sf"/>
</dbReference>
<dbReference type="InterPro" id="IPR003594">
    <property type="entry name" value="HATPase_dom"/>
</dbReference>
<dbReference type="InterPro" id="IPR005467">
    <property type="entry name" value="His_kinase_dom"/>
</dbReference>
<feature type="domain" description="PAC" evidence="11">
    <location>
        <begin position="207"/>
        <end position="257"/>
    </location>
</feature>
<keyword evidence="6 12" id="KW-0418">Kinase</keyword>